<keyword evidence="3" id="KW-1185">Reference proteome</keyword>
<feature type="compositionally biased region" description="Low complexity" evidence="1">
    <location>
        <begin position="425"/>
        <end position="464"/>
    </location>
</feature>
<gene>
    <name evidence="2" type="ORF">SAMN04489718_0618</name>
</gene>
<name>A0A1H0YQM8_9ACTN</name>
<dbReference type="InterPro" id="IPR036689">
    <property type="entry name" value="ESAT-6-like_sf"/>
</dbReference>
<dbReference type="EMBL" id="FNKO01000001">
    <property type="protein sequence ID" value="SDQ17527.1"/>
    <property type="molecule type" value="Genomic_DNA"/>
</dbReference>
<feature type="compositionally biased region" description="Low complexity" evidence="1">
    <location>
        <begin position="289"/>
        <end position="298"/>
    </location>
</feature>
<feature type="compositionally biased region" description="Polar residues" evidence="1">
    <location>
        <begin position="1"/>
        <end position="16"/>
    </location>
</feature>
<evidence type="ECO:0000256" key="1">
    <source>
        <dbReference type="SAM" id="MobiDB-lite"/>
    </source>
</evidence>
<dbReference type="STRING" id="995062.SAMN04489718_0618"/>
<feature type="region of interest" description="Disordered" evidence="1">
    <location>
        <begin position="183"/>
        <end position="213"/>
    </location>
</feature>
<feature type="compositionally biased region" description="Low complexity" evidence="1">
    <location>
        <begin position="335"/>
        <end position="345"/>
    </location>
</feature>
<dbReference type="Gene3D" id="1.10.287.1060">
    <property type="entry name" value="ESAT-6-like"/>
    <property type="match status" value="1"/>
</dbReference>
<reference evidence="3" key="1">
    <citation type="submission" date="2016-10" db="EMBL/GenBank/DDBJ databases">
        <authorList>
            <person name="Varghese N."/>
            <person name="Submissions S."/>
        </authorList>
    </citation>
    <scope>NUCLEOTIDE SEQUENCE [LARGE SCALE GENOMIC DNA]</scope>
    <source>
        <strain evidence="3">DSM 45459</strain>
    </source>
</reference>
<evidence type="ECO:0000313" key="3">
    <source>
        <dbReference type="Proteomes" id="UP000199301"/>
    </source>
</evidence>
<accession>A0A1H0YQM8</accession>
<feature type="compositionally biased region" description="Low complexity" evidence="1">
    <location>
        <begin position="368"/>
        <end position="407"/>
    </location>
</feature>
<dbReference type="RefSeq" id="WP_092520895.1">
    <property type="nucleotide sequence ID" value="NZ_FNKO01000001.1"/>
</dbReference>
<feature type="compositionally biased region" description="Gly residues" evidence="1">
    <location>
        <begin position="531"/>
        <end position="542"/>
    </location>
</feature>
<dbReference type="SUPFAM" id="SSF140453">
    <property type="entry name" value="EsxAB dimer-like"/>
    <property type="match status" value="1"/>
</dbReference>
<feature type="compositionally biased region" description="Polar residues" evidence="1">
    <location>
        <begin position="184"/>
        <end position="193"/>
    </location>
</feature>
<feature type="compositionally biased region" description="Polar residues" evidence="1">
    <location>
        <begin position="258"/>
        <end position="288"/>
    </location>
</feature>
<dbReference type="InterPro" id="IPR010310">
    <property type="entry name" value="T7SS_ESAT-6-like"/>
</dbReference>
<dbReference type="AlphaFoldDB" id="A0A1H0YQM8"/>
<proteinExistence type="predicted"/>
<dbReference type="OrthoDB" id="3638656at2"/>
<organism evidence="2 3">
    <name type="scientific">Actinopolyspora saharensis</name>
    <dbReference type="NCBI Taxonomy" id="995062"/>
    <lineage>
        <taxon>Bacteria</taxon>
        <taxon>Bacillati</taxon>
        <taxon>Actinomycetota</taxon>
        <taxon>Actinomycetes</taxon>
        <taxon>Actinopolysporales</taxon>
        <taxon>Actinopolysporaceae</taxon>
        <taxon>Actinopolyspora</taxon>
    </lineage>
</organism>
<dbReference type="Proteomes" id="UP000199301">
    <property type="component" value="Unassembled WGS sequence"/>
</dbReference>
<feature type="region of interest" description="Disordered" evidence="1">
    <location>
        <begin position="1"/>
        <end position="30"/>
    </location>
</feature>
<sequence>MSTPSGADQSSRSEASQLDEHHTLETAAAAVAAADPQQFYRDGQHFEATAQRLRTVSDGLRRELRRVEGAWQGPGAEQFRTTAQQITDTVEQLAETLTAPSYSALHGHLGDAVSNAGRQLRQLRSQRESGRQAVANDPAMAATPEGQQQLQHQEQAQDEHARLVLRDLATIYQQVGGQLRELPTRSTRGTQVRSAVHRDTGEQTGTGTDALTATTGGGFTEVIAAPAVGSAVPATGSDARAVHSNANNVLGRGGNIGGEQSPSENVQPTTRATGADTTSEASLASTAPASTGAVLAGSGALGRGGSNQMTGTTSDNGERGAASLESTDVPGVLSAPGAPGTTTTARGRERDRQERLQERGEGDSAPPATWNTNDPAADTATPGTAFPVPGSGYSSPSTPTSHTAPVPQGDTATGRAAKPVSSTATPPSRVSTVASPSTASTTGGLGSTTSGGITTGATTSTTPGRLANSAEVPSGITAASTARTGPPASPGGLGGAPAGSVPPTGGAGTGNQDNRERDRNTLQHEDEDVWGGDGDSGGVLGR</sequence>
<feature type="region of interest" description="Disordered" evidence="1">
    <location>
        <begin position="247"/>
        <end position="542"/>
    </location>
</feature>
<feature type="compositionally biased region" description="Basic and acidic residues" evidence="1">
    <location>
        <begin position="513"/>
        <end position="524"/>
    </location>
</feature>
<dbReference type="Pfam" id="PF06013">
    <property type="entry name" value="WXG100"/>
    <property type="match status" value="1"/>
</dbReference>
<evidence type="ECO:0000313" key="2">
    <source>
        <dbReference type="EMBL" id="SDQ17527.1"/>
    </source>
</evidence>
<protein>
    <submittedName>
        <fullName evidence="2">Proteins of 100 residues with WXG</fullName>
    </submittedName>
</protein>
<feature type="compositionally biased region" description="Basic and acidic residues" evidence="1">
    <location>
        <begin position="346"/>
        <end position="362"/>
    </location>
</feature>